<name>A0ABV6ZSA6_9HYPH</name>
<comment type="caution">
    <text evidence="2">The sequence shown here is derived from an EMBL/GenBank/DDBJ whole genome shotgun (WGS) entry which is preliminary data.</text>
</comment>
<dbReference type="Pfam" id="PF01935">
    <property type="entry name" value="DUF87"/>
    <property type="match status" value="1"/>
</dbReference>
<reference evidence="2 3" key="1">
    <citation type="submission" date="2024-09" db="EMBL/GenBank/DDBJ databases">
        <title>Description of Labrys sedimenti sp. nov., isolated from a diclofenac-degrading enrichment culture, and genome-based reclassification of Labrys portucalensis as a later heterotypic synonym of Labrys neptuniae.</title>
        <authorList>
            <person name="Tancsics A."/>
            <person name="Csepanyi A."/>
        </authorList>
    </citation>
    <scope>NUCLEOTIDE SEQUENCE [LARGE SCALE GENOMIC DNA]</scope>
    <source>
        <strain evidence="2 3">LMG 23412</strain>
    </source>
</reference>
<proteinExistence type="predicted"/>
<dbReference type="InterPro" id="IPR002789">
    <property type="entry name" value="HerA_central"/>
</dbReference>
<dbReference type="GO" id="GO:0004386">
    <property type="term" value="F:helicase activity"/>
    <property type="evidence" value="ECO:0007669"/>
    <property type="project" value="UniProtKB-KW"/>
</dbReference>
<keyword evidence="2" id="KW-0067">ATP-binding</keyword>
<evidence type="ECO:0000313" key="2">
    <source>
        <dbReference type="EMBL" id="MFC2255070.1"/>
    </source>
</evidence>
<keyword evidence="2" id="KW-0547">Nucleotide-binding</keyword>
<dbReference type="Proteomes" id="UP001595190">
    <property type="component" value="Unassembled WGS sequence"/>
</dbReference>
<dbReference type="RefSeq" id="WP_394315645.1">
    <property type="nucleotide sequence ID" value="NZ_JBHGPK010000069.1"/>
</dbReference>
<keyword evidence="2" id="KW-0378">Hydrolase</keyword>
<organism evidence="2 3">
    <name type="scientific">Labrys neptuniae</name>
    <dbReference type="NCBI Taxonomy" id="376174"/>
    <lineage>
        <taxon>Bacteria</taxon>
        <taxon>Pseudomonadati</taxon>
        <taxon>Pseudomonadota</taxon>
        <taxon>Alphaproteobacteria</taxon>
        <taxon>Hyphomicrobiales</taxon>
        <taxon>Xanthobacteraceae</taxon>
        <taxon>Labrys</taxon>
    </lineage>
</organism>
<protein>
    <submittedName>
        <fullName evidence="2">Helicase HerA domain-containing protein</fullName>
    </submittedName>
</protein>
<evidence type="ECO:0000259" key="1">
    <source>
        <dbReference type="Pfam" id="PF01935"/>
    </source>
</evidence>
<dbReference type="EMBL" id="JBHGPK010000069">
    <property type="protein sequence ID" value="MFC2255070.1"/>
    <property type="molecule type" value="Genomic_DNA"/>
</dbReference>
<gene>
    <name evidence="2" type="ORF">ACETRX_36315</name>
</gene>
<sequence length="120" mass="13863">MFDIHSEYRTALPDTNFIDSSRLMLPYWMLNGEELEEVFLDTESNDHNQRNVFKEAVIRDRKAHYAGSDEDRGRIHLDTPLPFDIRNVLQHALDRNAEMVDTGEVCAASNKEKAGQPKLM</sequence>
<evidence type="ECO:0000313" key="3">
    <source>
        <dbReference type="Proteomes" id="UP001595190"/>
    </source>
</evidence>
<keyword evidence="2" id="KW-0347">Helicase</keyword>
<accession>A0ABV6ZSA6</accession>
<feature type="domain" description="Helicase HerA central" evidence="1">
    <location>
        <begin position="1"/>
        <end position="96"/>
    </location>
</feature>